<feature type="transmembrane region" description="Helical" evidence="9">
    <location>
        <begin position="329"/>
        <end position="347"/>
    </location>
</feature>
<protein>
    <recommendedName>
        <fullName evidence="12">Rhamnose/proton symporter RhaT</fullName>
    </recommendedName>
</protein>
<keyword evidence="4" id="KW-0762">Sugar transport</keyword>
<organism evidence="10 11">
    <name type="scientific">Aporhodopirellula rubra</name>
    <dbReference type="NCBI Taxonomy" id="980271"/>
    <lineage>
        <taxon>Bacteria</taxon>
        <taxon>Pseudomonadati</taxon>
        <taxon>Planctomycetota</taxon>
        <taxon>Planctomycetia</taxon>
        <taxon>Pirellulales</taxon>
        <taxon>Pirellulaceae</taxon>
        <taxon>Aporhodopirellula</taxon>
    </lineage>
</organism>
<evidence type="ECO:0000256" key="5">
    <source>
        <dbReference type="ARBA" id="ARBA00022692"/>
    </source>
</evidence>
<dbReference type="InterPro" id="IPR036259">
    <property type="entry name" value="MFS_trans_sf"/>
</dbReference>
<evidence type="ECO:0000256" key="7">
    <source>
        <dbReference type="ARBA" id="ARBA00022989"/>
    </source>
</evidence>
<name>A0A7W5H4T4_9BACT</name>
<dbReference type="RefSeq" id="WP_184305174.1">
    <property type="nucleotide sequence ID" value="NZ_JACHXU010000007.1"/>
</dbReference>
<gene>
    <name evidence="10" type="ORF">FHS27_002549</name>
</gene>
<evidence type="ECO:0000313" key="11">
    <source>
        <dbReference type="Proteomes" id="UP000536179"/>
    </source>
</evidence>
<feature type="transmembrane region" description="Helical" evidence="9">
    <location>
        <begin position="93"/>
        <end position="117"/>
    </location>
</feature>
<keyword evidence="5 9" id="KW-0812">Transmembrane</keyword>
<evidence type="ECO:0000256" key="8">
    <source>
        <dbReference type="ARBA" id="ARBA00023136"/>
    </source>
</evidence>
<evidence type="ECO:0000256" key="6">
    <source>
        <dbReference type="ARBA" id="ARBA00022847"/>
    </source>
</evidence>
<evidence type="ECO:0000256" key="3">
    <source>
        <dbReference type="ARBA" id="ARBA00022519"/>
    </source>
</evidence>
<dbReference type="GO" id="GO:0015293">
    <property type="term" value="F:symporter activity"/>
    <property type="evidence" value="ECO:0007669"/>
    <property type="project" value="UniProtKB-KW"/>
</dbReference>
<comment type="caution">
    <text evidence="10">The sequence shown here is derived from an EMBL/GenBank/DDBJ whole genome shotgun (WGS) entry which is preliminary data.</text>
</comment>
<evidence type="ECO:0000256" key="4">
    <source>
        <dbReference type="ARBA" id="ARBA00022597"/>
    </source>
</evidence>
<dbReference type="Pfam" id="PF06379">
    <property type="entry name" value="RhaT"/>
    <property type="match status" value="1"/>
</dbReference>
<feature type="transmembrane region" description="Helical" evidence="9">
    <location>
        <begin position="129"/>
        <end position="146"/>
    </location>
</feature>
<feature type="transmembrane region" description="Helical" evidence="9">
    <location>
        <begin position="35"/>
        <end position="54"/>
    </location>
</feature>
<evidence type="ECO:0008006" key="12">
    <source>
        <dbReference type="Google" id="ProtNLM"/>
    </source>
</evidence>
<proteinExistence type="predicted"/>
<dbReference type="InterPro" id="IPR004673">
    <property type="entry name" value="L-rhamnose-proton_sym_RhaT"/>
</dbReference>
<keyword evidence="8 9" id="KW-0472">Membrane</keyword>
<keyword evidence="7 9" id="KW-1133">Transmembrane helix</keyword>
<accession>A0A7W5H4T4</accession>
<keyword evidence="11" id="KW-1185">Reference proteome</keyword>
<keyword evidence="1" id="KW-0813">Transport</keyword>
<feature type="transmembrane region" description="Helical" evidence="9">
    <location>
        <begin position="296"/>
        <end position="317"/>
    </location>
</feature>
<feature type="transmembrane region" description="Helical" evidence="9">
    <location>
        <begin position="221"/>
        <end position="245"/>
    </location>
</feature>
<dbReference type="SUPFAM" id="SSF103473">
    <property type="entry name" value="MFS general substrate transporter"/>
    <property type="match status" value="1"/>
</dbReference>
<evidence type="ECO:0000256" key="9">
    <source>
        <dbReference type="SAM" id="Phobius"/>
    </source>
</evidence>
<dbReference type="AlphaFoldDB" id="A0A7W5H4T4"/>
<dbReference type="GO" id="GO:0015153">
    <property type="term" value="F:rhamnose transmembrane transporter activity"/>
    <property type="evidence" value="ECO:0007669"/>
    <property type="project" value="InterPro"/>
</dbReference>
<sequence>MFIGIAAALVAGTMLGLYALPGKYTSDFEEENKWSLFFVLTMFVVPLVATFSLMKGVGSIYSGIDSGILITMIISSFLWGVGVMMWGKAIDHIGLSLGFSLFIGTVILVGSILPLGIAISKGQALPSTPALIAILSGIGIVLFGVLSNGKAGLAREADEAAMKAAEESSGDVSETASPKSYGLGISIAVVGGLLATGFNVAFTYGAEPLGNAVAANGNPSWMTAMAVMLPVFLSGGAVMTFYFLFQLSQKKAWGKFKTPAFGKNFILIFVMAFFHYAASAMYAFAADKLGANGPVVVYAIFNTTCLVVAVVSGLLTGEWTKASPAARRWLYTGLACMVAGVLVLAFGQTLDQAPVAEPVGDTVATHDSFIIQDTAGV</sequence>
<dbReference type="GO" id="GO:0016020">
    <property type="term" value="C:membrane"/>
    <property type="evidence" value="ECO:0007669"/>
    <property type="project" value="InterPro"/>
</dbReference>
<reference evidence="10 11" key="1">
    <citation type="submission" date="2020-08" db="EMBL/GenBank/DDBJ databases">
        <title>Genomic Encyclopedia of Type Strains, Phase III (KMG-III): the genomes of soil and plant-associated and newly described type strains.</title>
        <authorList>
            <person name="Whitman W."/>
        </authorList>
    </citation>
    <scope>NUCLEOTIDE SEQUENCE [LARGE SCALE GENOMIC DNA]</scope>
    <source>
        <strain evidence="10 11">CECT 8075</strain>
    </source>
</reference>
<keyword evidence="2" id="KW-1003">Cell membrane</keyword>
<evidence type="ECO:0000313" key="10">
    <source>
        <dbReference type="EMBL" id="MBB3206737.1"/>
    </source>
</evidence>
<evidence type="ECO:0000256" key="1">
    <source>
        <dbReference type="ARBA" id="ARBA00022448"/>
    </source>
</evidence>
<feature type="transmembrane region" description="Helical" evidence="9">
    <location>
        <begin position="265"/>
        <end position="284"/>
    </location>
</feature>
<keyword evidence="3" id="KW-0997">Cell inner membrane</keyword>
<evidence type="ECO:0000256" key="2">
    <source>
        <dbReference type="ARBA" id="ARBA00022475"/>
    </source>
</evidence>
<dbReference type="Proteomes" id="UP000536179">
    <property type="component" value="Unassembled WGS sequence"/>
</dbReference>
<feature type="transmembrane region" description="Helical" evidence="9">
    <location>
        <begin position="66"/>
        <end position="87"/>
    </location>
</feature>
<dbReference type="EMBL" id="JACHXU010000007">
    <property type="protein sequence ID" value="MBB3206737.1"/>
    <property type="molecule type" value="Genomic_DNA"/>
</dbReference>
<keyword evidence="6" id="KW-0769">Symport</keyword>